<comment type="caution">
    <text evidence="2">The sequence shown here is derived from an EMBL/GenBank/DDBJ whole genome shotgun (WGS) entry which is preliminary data.</text>
</comment>
<evidence type="ECO:0000313" key="3">
    <source>
        <dbReference type="Proteomes" id="UP001499882"/>
    </source>
</evidence>
<proteinExistence type="predicted"/>
<dbReference type="EMBL" id="BAABKN010000005">
    <property type="protein sequence ID" value="GAA4727478.1"/>
    <property type="molecule type" value="Genomic_DNA"/>
</dbReference>
<accession>A0ABP8YF48</accession>
<sequence>MPAQDPDVLAQPTALGLQRPDHNQLLRRRAGTLAAGDLGLDHPATTDSLPRHRLGDMVAAAGMLLTTNLNEIDDAGLRFIVGSVSPRRPSPCLPHPSAR</sequence>
<gene>
    <name evidence="2" type="ORF">GCM10023350_08050</name>
</gene>
<feature type="region of interest" description="Disordered" evidence="1">
    <location>
        <begin position="1"/>
        <end position="23"/>
    </location>
</feature>
<keyword evidence="3" id="KW-1185">Reference proteome</keyword>
<protein>
    <submittedName>
        <fullName evidence="2">Uncharacterized protein</fullName>
    </submittedName>
</protein>
<name>A0ABP8YF48_9ACTN</name>
<reference evidence="3" key="1">
    <citation type="journal article" date="2019" name="Int. J. Syst. Evol. Microbiol.">
        <title>The Global Catalogue of Microorganisms (GCM) 10K type strain sequencing project: providing services to taxonomists for standard genome sequencing and annotation.</title>
        <authorList>
            <consortium name="The Broad Institute Genomics Platform"/>
            <consortium name="The Broad Institute Genome Sequencing Center for Infectious Disease"/>
            <person name="Wu L."/>
            <person name="Ma J."/>
        </authorList>
    </citation>
    <scope>NUCLEOTIDE SEQUENCE [LARGE SCALE GENOMIC DNA]</scope>
    <source>
        <strain evidence="3">JCM 18532</strain>
    </source>
</reference>
<evidence type="ECO:0000256" key="1">
    <source>
        <dbReference type="SAM" id="MobiDB-lite"/>
    </source>
</evidence>
<organism evidence="2 3">
    <name type="scientific">Nocardioides endophyticus</name>
    <dbReference type="NCBI Taxonomy" id="1353775"/>
    <lineage>
        <taxon>Bacteria</taxon>
        <taxon>Bacillati</taxon>
        <taxon>Actinomycetota</taxon>
        <taxon>Actinomycetes</taxon>
        <taxon>Propionibacteriales</taxon>
        <taxon>Nocardioidaceae</taxon>
        <taxon>Nocardioides</taxon>
    </lineage>
</organism>
<evidence type="ECO:0000313" key="2">
    <source>
        <dbReference type="EMBL" id="GAA4727478.1"/>
    </source>
</evidence>
<dbReference type="Proteomes" id="UP001499882">
    <property type="component" value="Unassembled WGS sequence"/>
</dbReference>